<dbReference type="GO" id="GO:1904263">
    <property type="term" value="P:positive regulation of TORC1 signaling"/>
    <property type="evidence" value="ECO:0007669"/>
    <property type="project" value="TreeGrafter"/>
</dbReference>
<evidence type="ECO:0000313" key="2">
    <source>
        <dbReference type="Proteomes" id="UP000271098"/>
    </source>
</evidence>
<reference evidence="1 2" key="2">
    <citation type="submission" date="2018-11" db="EMBL/GenBank/DDBJ databases">
        <authorList>
            <consortium name="Pathogen Informatics"/>
        </authorList>
    </citation>
    <scope>NUCLEOTIDE SEQUENCE [LARGE SCALE GENOMIC DNA]</scope>
</reference>
<dbReference type="Proteomes" id="UP000271098">
    <property type="component" value="Unassembled WGS sequence"/>
</dbReference>
<dbReference type="PANTHER" id="PTHR46170:SF1">
    <property type="entry name" value="GATOR COMPLEX PROTEIN WDR59"/>
    <property type="match status" value="1"/>
</dbReference>
<name>A0A183D696_9BILA</name>
<sequence>MPLLPDHNYDVKKKSYDALIISDNVVICTDKMESHSFFSAQFVDIYAAGSGGLKLFGCTCAHPYNVLDVDWCAYERNALLSCSMGDPVKCWDLRDLRRPSLQLQVVGGAEQAKWAPLTCNLLSTTHGTDLRLWDNRVSQFFRMNAKIPVRTLSAHVQKVSCLAWHPTDATCFVTSGLDGYIKVMTFHFLRVFMLLELLEVNILFVYLSTNILYSHNCFNGDKRCQYGSFLCFNDSLVLLHGRK</sequence>
<dbReference type="GO" id="GO:0034198">
    <property type="term" value="P:cellular response to amino acid starvation"/>
    <property type="evidence" value="ECO:0007669"/>
    <property type="project" value="TreeGrafter"/>
</dbReference>
<evidence type="ECO:0000313" key="1">
    <source>
        <dbReference type="EMBL" id="VDK43522.1"/>
    </source>
</evidence>
<dbReference type="Gene3D" id="2.130.10.10">
    <property type="entry name" value="YVTN repeat-like/Quinoprotein amine dehydrogenase"/>
    <property type="match status" value="1"/>
</dbReference>
<dbReference type="InterPro" id="IPR001680">
    <property type="entry name" value="WD40_rpt"/>
</dbReference>
<dbReference type="InterPro" id="IPR015943">
    <property type="entry name" value="WD40/YVTN_repeat-like_dom_sf"/>
</dbReference>
<gene>
    <name evidence="1" type="ORF">GPUH_LOCUS4237</name>
</gene>
<dbReference type="WBParaSite" id="GPUH_0000424401-mRNA-1">
    <property type="protein sequence ID" value="GPUH_0000424401-mRNA-1"/>
    <property type="gene ID" value="GPUH_0000424401"/>
</dbReference>
<accession>A0A183D696</accession>
<dbReference type="AlphaFoldDB" id="A0A183D696"/>
<protein>
    <submittedName>
        <fullName evidence="3">WD_REPEATS_REGION domain-containing protein</fullName>
    </submittedName>
</protein>
<dbReference type="InterPro" id="IPR036322">
    <property type="entry name" value="WD40_repeat_dom_sf"/>
</dbReference>
<organism evidence="3">
    <name type="scientific">Gongylonema pulchrum</name>
    <dbReference type="NCBI Taxonomy" id="637853"/>
    <lineage>
        <taxon>Eukaryota</taxon>
        <taxon>Metazoa</taxon>
        <taxon>Ecdysozoa</taxon>
        <taxon>Nematoda</taxon>
        <taxon>Chromadorea</taxon>
        <taxon>Rhabditida</taxon>
        <taxon>Spirurina</taxon>
        <taxon>Spiruromorpha</taxon>
        <taxon>Spiruroidea</taxon>
        <taxon>Gongylonematidae</taxon>
        <taxon>Gongylonema</taxon>
    </lineage>
</organism>
<dbReference type="EMBL" id="UYRT01007807">
    <property type="protein sequence ID" value="VDK43522.1"/>
    <property type="molecule type" value="Genomic_DNA"/>
</dbReference>
<dbReference type="Pfam" id="PF00400">
    <property type="entry name" value="WD40"/>
    <property type="match status" value="1"/>
</dbReference>
<dbReference type="OrthoDB" id="311712at2759"/>
<dbReference type="SMART" id="SM00320">
    <property type="entry name" value="WD40"/>
    <property type="match status" value="2"/>
</dbReference>
<dbReference type="PANTHER" id="PTHR46170">
    <property type="entry name" value="GATOR COMPLEX PROTEIN WDR59"/>
    <property type="match status" value="1"/>
</dbReference>
<proteinExistence type="predicted"/>
<dbReference type="SUPFAM" id="SSF50978">
    <property type="entry name" value="WD40 repeat-like"/>
    <property type="match status" value="1"/>
</dbReference>
<keyword evidence="2" id="KW-1185">Reference proteome</keyword>
<reference evidence="3" key="1">
    <citation type="submission" date="2016-06" db="UniProtKB">
        <authorList>
            <consortium name="WormBaseParasite"/>
        </authorList>
    </citation>
    <scope>IDENTIFICATION</scope>
</reference>
<dbReference type="GO" id="GO:0035591">
    <property type="term" value="F:signaling adaptor activity"/>
    <property type="evidence" value="ECO:0007669"/>
    <property type="project" value="TreeGrafter"/>
</dbReference>
<evidence type="ECO:0000313" key="3">
    <source>
        <dbReference type="WBParaSite" id="GPUH_0000424401-mRNA-1"/>
    </source>
</evidence>
<dbReference type="InterPro" id="IPR049567">
    <property type="entry name" value="WDR59-like"/>
</dbReference>
<dbReference type="GO" id="GO:0005774">
    <property type="term" value="C:vacuolar membrane"/>
    <property type="evidence" value="ECO:0007669"/>
    <property type="project" value="TreeGrafter"/>
</dbReference>
<dbReference type="GO" id="GO:0035859">
    <property type="term" value="C:Seh1-associated complex"/>
    <property type="evidence" value="ECO:0007669"/>
    <property type="project" value="TreeGrafter"/>
</dbReference>